<protein>
    <submittedName>
        <fullName evidence="1">Uncharacterized protein</fullName>
    </submittedName>
</protein>
<reference evidence="1 2" key="1">
    <citation type="journal article" date="2023" name="Science">
        <title>Complex scaffold remodeling in plant triterpene biosynthesis.</title>
        <authorList>
            <person name="De La Pena R."/>
            <person name="Hodgson H."/>
            <person name="Liu J.C."/>
            <person name="Stephenson M.J."/>
            <person name="Martin A.C."/>
            <person name="Owen C."/>
            <person name="Harkess A."/>
            <person name="Leebens-Mack J."/>
            <person name="Jimenez L.E."/>
            <person name="Osbourn A."/>
            <person name="Sattely E.S."/>
        </authorList>
    </citation>
    <scope>NUCLEOTIDE SEQUENCE [LARGE SCALE GENOMIC DNA]</scope>
    <source>
        <strain evidence="2">cv. JPN11</strain>
        <tissue evidence="1">Leaf</tissue>
    </source>
</reference>
<evidence type="ECO:0000313" key="1">
    <source>
        <dbReference type="EMBL" id="KAJ4730187.1"/>
    </source>
</evidence>
<sequence>MALWFLILLPLFLDVGESQSTYQINQTDLQTAIADMRAKSYHGFVMLLKMLNSTPNSLQTTDVTFLMPNDEKLSQLTLSPDHLRDFILSHSIPTALVFGNLLHFPNGTLVPSTLPGRMLSITNTGKSGMFVNNARIVSSNVCVNSLMKCHGISSAITFNSSLHSLESTASPKTHG</sequence>
<name>A0ACC1Z3V4_MELAZ</name>
<evidence type="ECO:0000313" key="2">
    <source>
        <dbReference type="Proteomes" id="UP001164539"/>
    </source>
</evidence>
<accession>A0ACC1Z3V4</accession>
<gene>
    <name evidence="1" type="ORF">OWV82_002857</name>
</gene>
<proteinExistence type="predicted"/>
<dbReference type="Proteomes" id="UP001164539">
    <property type="component" value="Chromosome 1"/>
</dbReference>
<organism evidence="1 2">
    <name type="scientific">Melia azedarach</name>
    <name type="common">Chinaberry tree</name>
    <dbReference type="NCBI Taxonomy" id="155640"/>
    <lineage>
        <taxon>Eukaryota</taxon>
        <taxon>Viridiplantae</taxon>
        <taxon>Streptophyta</taxon>
        <taxon>Embryophyta</taxon>
        <taxon>Tracheophyta</taxon>
        <taxon>Spermatophyta</taxon>
        <taxon>Magnoliopsida</taxon>
        <taxon>eudicotyledons</taxon>
        <taxon>Gunneridae</taxon>
        <taxon>Pentapetalae</taxon>
        <taxon>rosids</taxon>
        <taxon>malvids</taxon>
        <taxon>Sapindales</taxon>
        <taxon>Meliaceae</taxon>
        <taxon>Melia</taxon>
    </lineage>
</organism>
<comment type="caution">
    <text evidence="1">The sequence shown here is derived from an EMBL/GenBank/DDBJ whole genome shotgun (WGS) entry which is preliminary data.</text>
</comment>
<dbReference type="EMBL" id="CM051394">
    <property type="protein sequence ID" value="KAJ4730187.1"/>
    <property type="molecule type" value="Genomic_DNA"/>
</dbReference>
<keyword evidence="2" id="KW-1185">Reference proteome</keyword>